<gene>
    <name evidence="1" type="ORF">S12H4_43337</name>
</gene>
<evidence type="ECO:0000313" key="1">
    <source>
        <dbReference type="EMBL" id="GAJ07126.1"/>
    </source>
</evidence>
<comment type="caution">
    <text evidence="1">The sequence shown here is derived from an EMBL/GenBank/DDBJ whole genome shotgun (WGS) entry which is preliminary data.</text>
</comment>
<organism evidence="1">
    <name type="scientific">marine sediment metagenome</name>
    <dbReference type="NCBI Taxonomy" id="412755"/>
    <lineage>
        <taxon>unclassified sequences</taxon>
        <taxon>metagenomes</taxon>
        <taxon>ecological metagenomes</taxon>
    </lineage>
</organism>
<dbReference type="EMBL" id="BARW01026590">
    <property type="protein sequence ID" value="GAJ07126.1"/>
    <property type="molecule type" value="Genomic_DNA"/>
</dbReference>
<dbReference type="AlphaFoldDB" id="X1V4Q1"/>
<reference evidence="1" key="1">
    <citation type="journal article" date="2014" name="Front. Microbiol.">
        <title>High frequency of phylogenetically diverse reductive dehalogenase-homologous genes in deep subseafloor sedimentary metagenomes.</title>
        <authorList>
            <person name="Kawai M."/>
            <person name="Futagami T."/>
            <person name="Toyoda A."/>
            <person name="Takaki Y."/>
            <person name="Nishi S."/>
            <person name="Hori S."/>
            <person name="Arai W."/>
            <person name="Tsubouchi T."/>
            <person name="Morono Y."/>
            <person name="Uchiyama I."/>
            <person name="Ito T."/>
            <person name="Fujiyama A."/>
            <person name="Inagaki F."/>
            <person name="Takami H."/>
        </authorList>
    </citation>
    <scope>NUCLEOTIDE SEQUENCE</scope>
    <source>
        <strain evidence="1">Expedition CK06-06</strain>
    </source>
</reference>
<protein>
    <submittedName>
        <fullName evidence="1">Uncharacterized protein</fullName>
    </submittedName>
</protein>
<sequence>MLYKKIENKDLDKKIPIEYVGYIPAPFGPSKTPHVGFVKATDEDVRKEYDSMVEMQLREESNHVWNKKKRKVGD</sequence>
<accession>X1V4Q1</accession>
<name>X1V4Q1_9ZZZZ</name>
<proteinExistence type="predicted"/>